<feature type="transmembrane region" description="Helical" evidence="6">
    <location>
        <begin position="485"/>
        <end position="502"/>
    </location>
</feature>
<dbReference type="NCBIfam" id="TIGR00360">
    <property type="entry name" value="ComEC_N-term"/>
    <property type="match status" value="1"/>
</dbReference>
<reference evidence="9 10" key="1">
    <citation type="submission" date="2019-08" db="EMBL/GenBank/DDBJ databases">
        <title>Genome sequencing of Bacteroides fragilis Sample_iSURF_9.</title>
        <authorList>
            <person name="Chandler J.E."/>
            <person name="Ruoff K.L."/>
            <person name="Price C.E."/>
            <person name="Valls R.A."/>
            <person name="O'Toole G.A."/>
        </authorList>
    </citation>
    <scope>NUCLEOTIDE SEQUENCE [LARGE SCALE GENOMIC DNA]</scope>
    <source>
        <strain evidence="9 10">CFPLTA004_1B</strain>
    </source>
</reference>
<evidence type="ECO:0000313" key="9">
    <source>
        <dbReference type="EMBL" id="TWV66669.1"/>
    </source>
</evidence>
<dbReference type="Pfam" id="PF13567">
    <property type="entry name" value="DUF4131"/>
    <property type="match status" value="1"/>
</dbReference>
<feature type="transmembrane region" description="Helical" evidence="6">
    <location>
        <begin position="64"/>
        <end position="82"/>
    </location>
</feature>
<sequence>MNFQYLHRYPFIRLLFPLIAGFLVGNGLFFRGVCVSKGVLAGGLAGLFLLLLVVYFSHRYSLRWMFGCILYLFVFLGGAGGINQALQQTLYSFSEQKCVYRAVVSEQPEPKEHSFLCRAFLEERQDSVCTMPVNRKVLLYISKDSLSEGLRSGDELIFFAHVSPPSNNGNPDEFDYARYLRYKGISGIAFVASGNWKITGYRFSRSCRQIALEYRDRILDQYRALKFNPDEFAVLAALTVGYKEELSEDIRETYSVSGASHVLALSGLHIGFLYMMLLFFLKWLPGNTFGVRLFRAVVIITALWGFAFFTGLSPSVIRSVIMFSLLALSVLSRRTGISLNTLALTACIMLVVHPFWLFDVGFQLSFSAVAAILLLYPWLFRQLPVGNSLLKKVWALMSVSLAAQIGTAPLVLLYFSRFPTHFLLTNLLVIPLVSGIMYATVALLVLTPFPMLYTGCSVVVRSLVDWLNTMVRWVEHLPLASIDRVWIYPTEAFAFYLVLLIGMRYKVVRSLKCLYVLGICILAMGSFHWVSRMMDRPVQSIVFYNVRGCPVVHCIEACGKSWLAYADSIPDERRLSRAVAGYWNRLHLDVPVAITDNFHSSGFWMQDHLLMFGNKRICMVSDNRWRNKTVAESLNIDYLYVCKGYTGKLESLVGLFHCREVILDSSLSAYYKEAYSEECRRLGLHFISLSDEGSVRFLL</sequence>
<evidence type="ECO:0000313" key="10">
    <source>
        <dbReference type="Proteomes" id="UP000318041"/>
    </source>
</evidence>
<dbReference type="InterPro" id="IPR004477">
    <property type="entry name" value="ComEC_N"/>
</dbReference>
<feature type="transmembrane region" description="Helical" evidence="6">
    <location>
        <begin position="339"/>
        <end position="358"/>
    </location>
</feature>
<dbReference type="GO" id="GO:0005886">
    <property type="term" value="C:plasma membrane"/>
    <property type="evidence" value="ECO:0007669"/>
    <property type="project" value="UniProtKB-SubCell"/>
</dbReference>
<evidence type="ECO:0000256" key="4">
    <source>
        <dbReference type="ARBA" id="ARBA00022989"/>
    </source>
</evidence>
<feature type="transmembrane region" description="Helical" evidence="6">
    <location>
        <begin position="393"/>
        <end position="415"/>
    </location>
</feature>
<feature type="transmembrane region" description="Helical" evidence="6">
    <location>
        <begin position="421"/>
        <end position="445"/>
    </location>
</feature>
<dbReference type="AlphaFoldDB" id="A0A5C6KW80"/>
<evidence type="ECO:0000259" key="8">
    <source>
        <dbReference type="Pfam" id="PF13567"/>
    </source>
</evidence>
<feature type="transmembrane region" description="Helical" evidence="6">
    <location>
        <begin position="364"/>
        <end position="381"/>
    </location>
</feature>
<feature type="transmembrane region" description="Helical" evidence="6">
    <location>
        <begin position="514"/>
        <end position="531"/>
    </location>
</feature>
<evidence type="ECO:0000256" key="2">
    <source>
        <dbReference type="ARBA" id="ARBA00022475"/>
    </source>
</evidence>
<keyword evidence="4 6" id="KW-1133">Transmembrane helix</keyword>
<keyword evidence="3 6" id="KW-0812">Transmembrane</keyword>
<dbReference type="EMBL" id="VOHY01000035">
    <property type="protein sequence ID" value="TWV66669.1"/>
    <property type="molecule type" value="Genomic_DNA"/>
</dbReference>
<dbReference type="Proteomes" id="UP000318041">
    <property type="component" value="Unassembled WGS sequence"/>
</dbReference>
<evidence type="ECO:0000259" key="7">
    <source>
        <dbReference type="Pfam" id="PF03772"/>
    </source>
</evidence>
<dbReference type="PANTHER" id="PTHR30619:SF1">
    <property type="entry name" value="RECOMBINATION PROTEIN 2"/>
    <property type="match status" value="1"/>
</dbReference>
<organism evidence="9 10">
    <name type="scientific">Bacteroides fragilis</name>
    <dbReference type="NCBI Taxonomy" id="817"/>
    <lineage>
        <taxon>Bacteria</taxon>
        <taxon>Pseudomonadati</taxon>
        <taxon>Bacteroidota</taxon>
        <taxon>Bacteroidia</taxon>
        <taxon>Bacteroidales</taxon>
        <taxon>Bacteroidaceae</taxon>
        <taxon>Bacteroides</taxon>
    </lineage>
</organism>
<feature type="domain" description="ComEC/Rec2-related protein" evidence="7">
    <location>
        <begin position="238"/>
        <end position="506"/>
    </location>
</feature>
<accession>A0A5C6KW80</accession>
<name>A0A5C6KW80_BACFG</name>
<evidence type="ECO:0000256" key="1">
    <source>
        <dbReference type="ARBA" id="ARBA00004651"/>
    </source>
</evidence>
<feature type="transmembrane region" description="Helical" evidence="6">
    <location>
        <begin position="12"/>
        <end position="33"/>
    </location>
</feature>
<feature type="domain" description="DUF4131" evidence="8">
    <location>
        <begin position="41"/>
        <end position="195"/>
    </location>
</feature>
<evidence type="ECO:0000256" key="3">
    <source>
        <dbReference type="ARBA" id="ARBA00022692"/>
    </source>
</evidence>
<keyword evidence="5 6" id="KW-0472">Membrane</keyword>
<dbReference type="PANTHER" id="PTHR30619">
    <property type="entry name" value="DNA INTERNALIZATION/COMPETENCE PROTEIN COMEC/REC2"/>
    <property type="match status" value="1"/>
</dbReference>
<keyword evidence="2" id="KW-1003">Cell membrane</keyword>
<dbReference type="Pfam" id="PF03772">
    <property type="entry name" value="Competence"/>
    <property type="match status" value="1"/>
</dbReference>
<dbReference type="InterPro" id="IPR052159">
    <property type="entry name" value="Competence_DNA_uptake"/>
</dbReference>
<dbReference type="RefSeq" id="WP_032579393.1">
    <property type="nucleotide sequence ID" value="NZ_JACEFH010000095.1"/>
</dbReference>
<feature type="transmembrane region" description="Helical" evidence="6">
    <location>
        <begin position="293"/>
        <end position="310"/>
    </location>
</feature>
<evidence type="ECO:0000256" key="5">
    <source>
        <dbReference type="ARBA" id="ARBA00023136"/>
    </source>
</evidence>
<feature type="transmembrane region" description="Helical" evidence="6">
    <location>
        <begin position="262"/>
        <end position="281"/>
    </location>
</feature>
<comment type="caution">
    <text evidence="9">The sequence shown here is derived from an EMBL/GenBank/DDBJ whole genome shotgun (WGS) entry which is preliminary data.</text>
</comment>
<dbReference type="InterPro" id="IPR025405">
    <property type="entry name" value="DUF4131"/>
</dbReference>
<proteinExistence type="predicted"/>
<protein>
    <submittedName>
        <fullName evidence="9">ComEC family competence protein</fullName>
    </submittedName>
</protein>
<feature type="transmembrane region" description="Helical" evidence="6">
    <location>
        <begin position="39"/>
        <end position="57"/>
    </location>
</feature>
<comment type="subcellular location">
    <subcellularLocation>
        <location evidence="1">Cell membrane</location>
        <topology evidence="1">Multi-pass membrane protein</topology>
    </subcellularLocation>
</comment>
<evidence type="ECO:0000256" key="6">
    <source>
        <dbReference type="SAM" id="Phobius"/>
    </source>
</evidence>
<gene>
    <name evidence="9" type="ORF">FSA08_24940</name>
</gene>